<evidence type="ECO:0000256" key="1">
    <source>
        <dbReference type="SAM" id="Coils"/>
    </source>
</evidence>
<dbReference type="RefSeq" id="WP_123783708.1">
    <property type="nucleotide sequence ID" value="NZ_RKIK01000125.1"/>
</dbReference>
<keyword evidence="2" id="KW-1133">Transmembrane helix</keyword>
<dbReference type="CDD" id="cd20706">
    <property type="entry name" value="MIX_II"/>
    <property type="match status" value="1"/>
</dbReference>
<comment type="caution">
    <text evidence="4">The sequence shown here is derived from an EMBL/GenBank/DDBJ whole genome shotgun (WGS) entry which is preliminary data.</text>
</comment>
<dbReference type="EMBL" id="RKIK01000125">
    <property type="protein sequence ID" value="ROV57667.1"/>
    <property type="molecule type" value="Genomic_DNA"/>
</dbReference>
<name>A0A3N3DT32_9VIBR</name>
<feature type="transmembrane region" description="Helical" evidence="2">
    <location>
        <begin position="772"/>
        <end position="789"/>
    </location>
</feature>
<dbReference type="Proteomes" id="UP000278792">
    <property type="component" value="Unassembled WGS sequence"/>
</dbReference>
<keyword evidence="2" id="KW-0472">Membrane</keyword>
<reference evidence="4 5" key="1">
    <citation type="submission" date="2018-11" db="EMBL/GenBank/DDBJ databases">
        <title>Vibrio ponticus strain CAIM 1751 pathogenic for the snapper Lutjanus guttatus.</title>
        <authorList>
            <person name="Soto-Rodriguez S."/>
            <person name="Lozano-Olvera R."/>
            <person name="Gomez-Gil B."/>
        </authorList>
    </citation>
    <scope>NUCLEOTIDE SEQUENCE [LARGE SCALE GENOMIC DNA]</scope>
    <source>
        <strain evidence="4 5">CAIM 1751</strain>
    </source>
</reference>
<evidence type="ECO:0000259" key="3">
    <source>
        <dbReference type="Pfam" id="PF20249"/>
    </source>
</evidence>
<keyword evidence="1" id="KW-0175">Coiled coil</keyword>
<evidence type="ECO:0000256" key="2">
    <source>
        <dbReference type="SAM" id="Phobius"/>
    </source>
</evidence>
<keyword evidence="2" id="KW-0812">Transmembrane</keyword>
<evidence type="ECO:0000313" key="4">
    <source>
        <dbReference type="EMBL" id="ROV57667.1"/>
    </source>
</evidence>
<protein>
    <recommendedName>
        <fullName evidence="3">Toxin VasX N-terminal region domain-containing protein</fullName>
    </recommendedName>
</protein>
<organism evidence="4 5">
    <name type="scientific">Vibrio ponticus</name>
    <dbReference type="NCBI Taxonomy" id="265668"/>
    <lineage>
        <taxon>Bacteria</taxon>
        <taxon>Pseudomonadati</taxon>
        <taxon>Pseudomonadota</taxon>
        <taxon>Gammaproteobacteria</taxon>
        <taxon>Vibrionales</taxon>
        <taxon>Vibrionaceae</taxon>
        <taxon>Vibrio</taxon>
    </lineage>
</organism>
<feature type="coiled-coil region" evidence="1">
    <location>
        <begin position="166"/>
        <end position="193"/>
    </location>
</feature>
<feature type="domain" description="Toxin VasX N-terminal region" evidence="3">
    <location>
        <begin position="9"/>
        <end position="167"/>
    </location>
</feature>
<evidence type="ECO:0000313" key="5">
    <source>
        <dbReference type="Proteomes" id="UP000278792"/>
    </source>
</evidence>
<dbReference type="InterPro" id="IPR046864">
    <property type="entry name" value="VasX_N"/>
</dbReference>
<gene>
    <name evidence="4" type="ORF">EGH82_22010</name>
</gene>
<proteinExistence type="predicted"/>
<accession>A0A3N3DT32</accession>
<sequence length="846" mass="95426">MSANFSSAPACKPIIPIYPVRYGYINIFDDLVPAANPPELSVMMNNRDVKQTKGYAIRLLREGWVYIREEDSNELLHIFKYTQKQNGDAVTECFEKYLYKNKKNAQGGLVLDTSVRKDLPFAFVSADTSQISIVYTEHELSPNLIDRMHQKKDVREQSMQLIDLSAEQTNHSVKATEENLKGLVEDYRDLSERMLTEMRQEGDSFKQVDLDIFTTQTSYRQTTDKIAEHLDKEFCSKERSRVIALYDPVGRQSDIALSHTLLCALEKTVKDSEIYPRTISDFILQLDLAAKRQNTSASNQIRSAISENINVSELNKFNAESDKFYSSMGKRKNDILDLFSSYSYRDMSDGSIGSLDVYLKMFFDTKNIEQPLQELNKINLVISKIFEGVEGTKDSQDLLVSMINAAYENEGNNVYLTYQETLSLMLLQCQDLVDWGEVSSSLVDNTPRVLLFFWSWVSAIEKYGKGAVVKSAMNLKPIAYAGLLDFIPTFFEKGFGIVDKGGNVRITLEQLGIVLAKNIDSMGRSTIPIKKAEIGYKYGKALINWANKESVTTLPKLKDAAKGLPWPELTVPNYGSRYIDFDADNNLTLLGKSFDGAISMLSFLANMDMLFQLSQISEYEKANPTQGNHWLKSSQNTAIGIAAVSAAAVDSLGVQRGSLLLTSKVLNSSRFYYGVKSGLPRFVGALTLGGGRFLVNKIESRLDVLKEQLKSKLFTKFIAASNLALLYSSTVNAIEAYQSGNRGLMYANINSMIAYSMFAVGPIMTIRGLSSATINSGYFAFVGFALLIYSEMMKIKFTKTEFEEMLFSCFWGRSEVYKFWRFEREGDFDLSQRLDFSSKNYNIEFD</sequence>
<dbReference type="Pfam" id="PF20249">
    <property type="entry name" value="VasX_N"/>
    <property type="match status" value="1"/>
</dbReference>
<dbReference type="AlphaFoldDB" id="A0A3N3DT32"/>